<proteinExistence type="predicted"/>
<evidence type="ECO:0000313" key="1">
    <source>
        <dbReference type="EMBL" id="KUG24946.1"/>
    </source>
</evidence>
<gene>
    <name evidence="1" type="ORF">ASZ90_005242</name>
</gene>
<sequence>MIEIQIEDKQMYLVDNYPFDGIPDLTEKRHCIHCDKIITVGDFKVYVGKDGFEFICCPNAPECDGTVIDWVPVGLWKGDE</sequence>
<accession>A0A0W8FVZ9</accession>
<dbReference type="AlphaFoldDB" id="A0A0W8FVZ9"/>
<name>A0A0W8FVZ9_9ZZZZ</name>
<protein>
    <submittedName>
        <fullName evidence="1">Uncharacterized protein</fullName>
    </submittedName>
</protein>
<reference evidence="1" key="1">
    <citation type="journal article" date="2015" name="Proc. Natl. Acad. Sci. U.S.A.">
        <title>Networks of energetic and metabolic interactions define dynamics in microbial communities.</title>
        <authorList>
            <person name="Embree M."/>
            <person name="Liu J.K."/>
            <person name="Al-Bassam M.M."/>
            <person name="Zengler K."/>
        </authorList>
    </citation>
    <scope>NUCLEOTIDE SEQUENCE</scope>
</reference>
<organism evidence="1">
    <name type="scientific">hydrocarbon metagenome</name>
    <dbReference type="NCBI Taxonomy" id="938273"/>
    <lineage>
        <taxon>unclassified sequences</taxon>
        <taxon>metagenomes</taxon>
        <taxon>ecological metagenomes</taxon>
    </lineage>
</organism>
<dbReference type="EMBL" id="LNQE01000794">
    <property type="protein sequence ID" value="KUG24946.1"/>
    <property type="molecule type" value="Genomic_DNA"/>
</dbReference>
<comment type="caution">
    <text evidence="1">The sequence shown here is derived from an EMBL/GenBank/DDBJ whole genome shotgun (WGS) entry which is preliminary data.</text>
</comment>